<dbReference type="KEGG" id="plyc:GXP70_27225"/>
<reference evidence="2 3" key="1">
    <citation type="submission" date="2020-01" db="EMBL/GenBank/DDBJ databases">
        <title>Paenibacillus sp. nov., isolated from tomato rhizosphere.</title>
        <authorList>
            <person name="Weon H.-Y."/>
            <person name="Lee S.A."/>
        </authorList>
    </citation>
    <scope>NUCLEOTIDE SEQUENCE [LARGE SCALE GENOMIC DNA]</scope>
    <source>
        <strain evidence="2 3">12200R-189</strain>
    </source>
</reference>
<sequence length="68" mass="7587">MKKAVETKKMQHGGARPGAGRKSEGDKKVVTITLPTEDWALIDAAIEQGAYKGYADYFRQLQERHGRP</sequence>
<dbReference type="EMBL" id="CP048209">
    <property type="protein sequence ID" value="QHT63292.1"/>
    <property type="molecule type" value="Genomic_DNA"/>
</dbReference>
<accession>A0A6C0G412</accession>
<proteinExistence type="predicted"/>
<evidence type="ECO:0000256" key="1">
    <source>
        <dbReference type="SAM" id="MobiDB-lite"/>
    </source>
</evidence>
<evidence type="ECO:0000313" key="3">
    <source>
        <dbReference type="Proteomes" id="UP000476064"/>
    </source>
</evidence>
<dbReference type="Proteomes" id="UP000476064">
    <property type="component" value="Chromosome"/>
</dbReference>
<evidence type="ECO:0000313" key="2">
    <source>
        <dbReference type="EMBL" id="QHT63292.1"/>
    </source>
</evidence>
<dbReference type="AlphaFoldDB" id="A0A6C0G412"/>
<protein>
    <submittedName>
        <fullName evidence="2">CopG family transcriptional regulator</fullName>
    </submittedName>
</protein>
<name>A0A6C0G412_9BACL</name>
<organism evidence="2 3">
    <name type="scientific">Paenibacillus lycopersici</name>
    <dbReference type="NCBI Taxonomy" id="2704462"/>
    <lineage>
        <taxon>Bacteria</taxon>
        <taxon>Bacillati</taxon>
        <taxon>Bacillota</taxon>
        <taxon>Bacilli</taxon>
        <taxon>Bacillales</taxon>
        <taxon>Paenibacillaceae</taxon>
        <taxon>Paenibacillus</taxon>
    </lineage>
</organism>
<dbReference type="RefSeq" id="WP_162359725.1">
    <property type="nucleotide sequence ID" value="NZ_CP048209.1"/>
</dbReference>
<gene>
    <name evidence="2" type="ORF">GXP70_27225</name>
</gene>
<keyword evidence="3" id="KW-1185">Reference proteome</keyword>
<feature type="region of interest" description="Disordered" evidence="1">
    <location>
        <begin position="1"/>
        <end position="27"/>
    </location>
</feature>